<keyword evidence="9" id="KW-1185">Reference proteome</keyword>
<dbReference type="InterPro" id="IPR050307">
    <property type="entry name" value="Sterol_Desaturase_Related"/>
</dbReference>
<reference evidence="8 9" key="1">
    <citation type="journal article" date="2012" name="Science">
        <title>The Paleozoic origin of enzymatic lignin decomposition reconstructed from 31 fungal genomes.</title>
        <authorList>
            <person name="Floudas D."/>
            <person name="Binder M."/>
            <person name="Riley R."/>
            <person name="Barry K."/>
            <person name="Blanchette R.A."/>
            <person name="Henrissat B."/>
            <person name="Martinez A.T."/>
            <person name="Otillar R."/>
            <person name="Spatafora J.W."/>
            <person name="Yadav J.S."/>
            <person name="Aerts A."/>
            <person name="Benoit I."/>
            <person name="Boyd A."/>
            <person name="Carlson A."/>
            <person name="Copeland A."/>
            <person name="Coutinho P.M."/>
            <person name="de Vries R.P."/>
            <person name="Ferreira P."/>
            <person name="Findley K."/>
            <person name="Foster B."/>
            <person name="Gaskell J."/>
            <person name="Glotzer D."/>
            <person name="Gorecki P."/>
            <person name="Heitman J."/>
            <person name="Hesse C."/>
            <person name="Hori C."/>
            <person name="Igarashi K."/>
            <person name="Jurgens J.A."/>
            <person name="Kallen N."/>
            <person name="Kersten P."/>
            <person name="Kohler A."/>
            <person name="Kuees U."/>
            <person name="Kumar T.K.A."/>
            <person name="Kuo A."/>
            <person name="LaButti K."/>
            <person name="Larrondo L.F."/>
            <person name="Lindquist E."/>
            <person name="Ling A."/>
            <person name="Lombard V."/>
            <person name="Lucas S."/>
            <person name="Lundell T."/>
            <person name="Martin R."/>
            <person name="McLaughlin D.J."/>
            <person name="Morgenstern I."/>
            <person name="Morin E."/>
            <person name="Murat C."/>
            <person name="Nagy L.G."/>
            <person name="Nolan M."/>
            <person name="Ohm R.A."/>
            <person name="Patyshakuliyeva A."/>
            <person name="Rokas A."/>
            <person name="Ruiz-Duenas F.J."/>
            <person name="Sabat G."/>
            <person name="Salamov A."/>
            <person name="Samejima M."/>
            <person name="Schmutz J."/>
            <person name="Slot J.C."/>
            <person name="St John F."/>
            <person name="Stenlid J."/>
            <person name="Sun H."/>
            <person name="Sun S."/>
            <person name="Syed K."/>
            <person name="Tsang A."/>
            <person name="Wiebenga A."/>
            <person name="Young D."/>
            <person name="Pisabarro A."/>
            <person name="Eastwood D.C."/>
            <person name="Martin F."/>
            <person name="Cullen D."/>
            <person name="Grigoriev I.V."/>
            <person name="Hibbett D.S."/>
        </authorList>
    </citation>
    <scope>NUCLEOTIDE SEQUENCE [LARGE SCALE GENOMIC DNA]</scope>
    <source>
        <strain evidence="8 9">DJM-731 SS1</strain>
    </source>
</reference>
<organism evidence="8 9">
    <name type="scientific">Dacryopinax primogenitus (strain DJM 731)</name>
    <name type="common">Brown rot fungus</name>
    <dbReference type="NCBI Taxonomy" id="1858805"/>
    <lineage>
        <taxon>Eukaryota</taxon>
        <taxon>Fungi</taxon>
        <taxon>Dikarya</taxon>
        <taxon>Basidiomycota</taxon>
        <taxon>Agaricomycotina</taxon>
        <taxon>Dacrymycetes</taxon>
        <taxon>Dacrymycetales</taxon>
        <taxon>Dacrymycetaceae</taxon>
        <taxon>Dacryopinax</taxon>
    </lineage>
</organism>
<dbReference type="GO" id="GO:0016020">
    <property type="term" value="C:membrane"/>
    <property type="evidence" value="ECO:0007669"/>
    <property type="project" value="UniProtKB-SubCell"/>
</dbReference>
<dbReference type="PANTHER" id="PTHR11863">
    <property type="entry name" value="STEROL DESATURASE"/>
    <property type="match status" value="1"/>
</dbReference>
<evidence type="ECO:0000256" key="6">
    <source>
        <dbReference type="SAM" id="Phobius"/>
    </source>
</evidence>
<evidence type="ECO:0000313" key="9">
    <source>
        <dbReference type="Proteomes" id="UP000030653"/>
    </source>
</evidence>
<dbReference type="GO" id="GO:0016491">
    <property type="term" value="F:oxidoreductase activity"/>
    <property type="evidence" value="ECO:0007669"/>
    <property type="project" value="InterPro"/>
</dbReference>
<comment type="subcellular location">
    <subcellularLocation>
        <location evidence="1">Membrane</location>
    </subcellularLocation>
</comment>
<dbReference type="GO" id="GO:0008610">
    <property type="term" value="P:lipid biosynthetic process"/>
    <property type="evidence" value="ECO:0007669"/>
    <property type="project" value="InterPro"/>
</dbReference>
<evidence type="ECO:0000256" key="3">
    <source>
        <dbReference type="ARBA" id="ARBA00022989"/>
    </source>
</evidence>
<dbReference type="GO" id="GO:0005506">
    <property type="term" value="F:iron ion binding"/>
    <property type="evidence" value="ECO:0007669"/>
    <property type="project" value="InterPro"/>
</dbReference>
<dbReference type="Proteomes" id="UP000030653">
    <property type="component" value="Unassembled WGS sequence"/>
</dbReference>
<dbReference type="Pfam" id="PF04116">
    <property type="entry name" value="FA_hydroxylase"/>
    <property type="match status" value="1"/>
</dbReference>
<protein>
    <recommendedName>
        <fullName evidence="7">Fatty acid hydroxylase domain-containing protein</fullName>
    </recommendedName>
</protein>
<feature type="domain" description="Fatty acid hydroxylase" evidence="7">
    <location>
        <begin position="142"/>
        <end position="265"/>
    </location>
</feature>
<dbReference type="RefSeq" id="XP_040625797.1">
    <property type="nucleotide sequence ID" value="XM_040767564.1"/>
</dbReference>
<feature type="transmembrane region" description="Helical" evidence="6">
    <location>
        <begin position="52"/>
        <end position="74"/>
    </location>
</feature>
<dbReference type="InterPro" id="IPR006694">
    <property type="entry name" value="Fatty_acid_hydroxylase"/>
</dbReference>
<keyword evidence="3 6" id="KW-1133">Transmembrane helix</keyword>
<evidence type="ECO:0000259" key="7">
    <source>
        <dbReference type="Pfam" id="PF04116"/>
    </source>
</evidence>
<feature type="region of interest" description="Disordered" evidence="5">
    <location>
        <begin position="272"/>
        <end position="340"/>
    </location>
</feature>
<dbReference type="OMA" id="MTWSTLV"/>
<feature type="transmembrane region" description="Helical" evidence="6">
    <location>
        <begin position="29"/>
        <end position="45"/>
    </location>
</feature>
<evidence type="ECO:0000256" key="4">
    <source>
        <dbReference type="ARBA" id="ARBA00023136"/>
    </source>
</evidence>
<dbReference type="AlphaFoldDB" id="M5FTW1"/>
<keyword evidence="2 6" id="KW-0812">Transmembrane</keyword>
<proteinExistence type="predicted"/>
<evidence type="ECO:0000256" key="5">
    <source>
        <dbReference type="SAM" id="MobiDB-lite"/>
    </source>
</evidence>
<dbReference type="OrthoDB" id="408954at2759"/>
<gene>
    <name evidence="8" type="ORF">DACRYDRAFT_101538</name>
</gene>
<evidence type="ECO:0000256" key="1">
    <source>
        <dbReference type="ARBA" id="ARBA00004370"/>
    </source>
</evidence>
<dbReference type="EMBL" id="JH795871">
    <property type="protein sequence ID" value="EJT98899.1"/>
    <property type="molecule type" value="Genomic_DNA"/>
</dbReference>
<dbReference type="STRING" id="1858805.M5FTW1"/>
<evidence type="ECO:0000256" key="2">
    <source>
        <dbReference type="ARBA" id="ARBA00022692"/>
    </source>
</evidence>
<feature type="compositionally biased region" description="Basic and acidic residues" evidence="5">
    <location>
        <begin position="284"/>
        <end position="294"/>
    </location>
</feature>
<dbReference type="GeneID" id="63682626"/>
<dbReference type="HOGENOM" id="CLU_816414_0_0_1"/>
<accession>M5FTW1</accession>
<evidence type="ECO:0000313" key="8">
    <source>
        <dbReference type="EMBL" id="EJT98899.1"/>
    </source>
</evidence>
<sequence>MSALITALLSLLPPTSLFSSYTLTSLNALFFYLTWLILVLSHSAFKISVLAVLLIRLVCFWIPALGMTAFDLLLPDLAGSCKFHPSSVRMLPSTIPWLLLRAGINDAIGISLHALAVYTRPGLFPVSVTLPLLPTMAYDLLLSQLVSSAAYYYLHRFTHYALPALHEQHHSHPPTPLLARAQNPADYILLSLLPTYLVPLLRRSHILTFLLILGTQCVVDVVRFSGYQGLWGPAGGLSSRTEAHYYNRGTCNFGIWGILDYVHGTSPSLEPPLLRGSKHQRKPSLKEQWEKELPKVPMPVASSKPRNAQPRPRVLRKVRKPETDSGSASEGVVTSRRRAV</sequence>
<keyword evidence="4 6" id="KW-0472">Membrane</keyword>
<name>M5FTW1_DACPD</name>